<dbReference type="SUPFAM" id="SSF103243">
    <property type="entry name" value="KA1-like"/>
    <property type="match status" value="1"/>
</dbReference>
<dbReference type="GO" id="GO:0005737">
    <property type="term" value="C:cytoplasm"/>
    <property type="evidence" value="ECO:0007669"/>
    <property type="project" value="UniProtKB-SubCell"/>
</dbReference>
<comment type="subcellular location">
    <subcellularLocation>
        <location evidence="1">Cytoplasm</location>
    </subcellularLocation>
</comment>
<dbReference type="PROSITE" id="PS50011">
    <property type="entry name" value="PROTEIN_KINASE_DOM"/>
    <property type="match status" value="1"/>
</dbReference>
<evidence type="ECO:0000256" key="4">
    <source>
        <dbReference type="ARBA" id="ARBA00022527"/>
    </source>
</evidence>
<dbReference type="SMART" id="SM00220">
    <property type="entry name" value="S_TKc"/>
    <property type="match status" value="1"/>
</dbReference>
<feature type="binding site" evidence="11">
    <location>
        <position position="48"/>
    </location>
    <ligand>
        <name>ATP</name>
        <dbReference type="ChEBI" id="CHEBI:30616"/>
    </ligand>
</feature>
<evidence type="ECO:0000259" key="13">
    <source>
        <dbReference type="PROSITE" id="PS50011"/>
    </source>
</evidence>
<dbReference type="InterPro" id="IPR017441">
    <property type="entry name" value="Protein_kinase_ATP_BS"/>
</dbReference>
<dbReference type="EC" id="2.7.11.1" evidence="2"/>
<keyword evidence="3" id="KW-0963">Cytoplasm</keyword>
<feature type="compositionally biased region" description="Basic and acidic residues" evidence="12">
    <location>
        <begin position="326"/>
        <end position="353"/>
    </location>
</feature>
<dbReference type="SUPFAM" id="SSF56112">
    <property type="entry name" value="Protein kinase-like (PK-like)"/>
    <property type="match status" value="1"/>
</dbReference>
<reference evidence="15" key="1">
    <citation type="submission" date="2021-01" db="EMBL/GenBank/DDBJ databases">
        <authorList>
            <person name="Corre E."/>
            <person name="Pelletier E."/>
            <person name="Niang G."/>
            <person name="Scheremetjew M."/>
            <person name="Finn R."/>
            <person name="Kale V."/>
            <person name="Holt S."/>
            <person name="Cochrane G."/>
            <person name="Meng A."/>
            <person name="Brown T."/>
            <person name="Cohen L."/>
        </authorList>
    </citation>
    <scope>NUCLEOTIDE SEQUENCE</scope>
    <source>
        <strain evidence="15">NIES-2562</strain>
    </source>
</reference>
<keyword evidence="8 11" id="KW-0067">ATP-binding</keyword>
<accession>A0A7S3CVF7</accession>
<dbReference type="GO" id="GO:0005524">
    <property type="term" value="F:ATP binding"/>
    <property type="evidence" value="ECO:0007669"/>
    <property type="project" value="UniProtKB-UniRule"/>
</dbReference>
<comment type="catalytic activity">
    <reaction evidence="10">
        <text>L-seryl-[protein] + ATP = O-phospho-L-seryl-[protein] + ADP + H(+)</text>
        <dbReference type="Rhea" id="RHEA:17989"/>
        <dbReference type="Rhea" id="RHEA-COMP:9863"/>
        <dbReference type="Rhea" id="RHEA-COMP:11604"/>
        <dbReference type="ChEBI" id="CHEBI:15378"/>
        <dbReference type="ChEBI" id="CHEBI:29999"/>
        <dbReference type="ChEBI" id="CHEBI:30616"/>
        <dbReference type="ChEBI" id="CHEBI:83421"/>
        <dbReference type="ChEBI" id="CHEBI:456216"/>
        <dbReference type="EC" id="2.7.11.1"/>
    </reaction>
</comment>
<dbReference type="InterPro" id="IPR000719">
    <property type="entry name" value="Prot_kinase_dom"/>
</dbReference>
<feature type="compositionally biased region" description="Low complexity" evidence="12">
    <location>
        <begin position="456"/>
        <end position="475"/>
    </location>
</feature>
<evidence type="ECO:0000256" key="5">
    <source>
        <dbReference type="ARBA" id="ARBA00022679"/>
    </source>
</evidence>
<evidence type="ECO:0000256" key="11">
    <source>
        <dbReference type="PROSITE-ProRule" id="PRU10141"/>
    </source>
</evidence>
<dbReference type="GO" id="GO:0004674">
    <property type="term" value="F:protein serine/threonine kinase activity"/>
    <property type="evidence" value="ECO:0007669"/>
    <property type="project" value="UniProtKB-KW"/>
</dbReference>
<keyword evidence="7" id="KW-0418">Kinase</keyword>
<dbReference type="CDD" id="cd14003">
    <property type="entry name" value="STKc_AMPK-like"/>
    <property type="match status" value="1"/>
</dbReference>
<evidence type="ECO:0000256" key="10">
    <source>
        <dbReference type="ARBA" id="ARBA00048679"/>
    </source>
</evidence>
<feature type="domain" description="KA1" evidence="14">
    <location>
        <begin position="538"/>
        <end position="589"/>
    </location>
</feature>
<dbReference type="PROSITE" id="PS00108">
    <property type="entry name" value="PROTEIN_KINASE_ST"/>
    <property type="match status" value="1"/>
</dbReference>
<sequence>MSEGGDSGKEGKEKRLGSYVLGKTLGQGAFSKVKLGWHEKTGEKVAIKTIHKYLITDIEDIERVNREVHVLKRINHPNIIRILEVIEDQSEMSIIMEHASGGELFDRIVEFGKLDEDESRRIFNQICSAVEYCHRQKIVHRDLKPENILFDSNNNVKLVDFGLSNTIRHGFLLKTMCGSPAYAPPEMVDGEEYDGPPVDVWSLGVILYFMVTGKHPFEADDQISLFKKIKTGKYTIKKHVSQECADLISKMLTVDPFKRAHLSYVRHHDWFNMGGAASLVAGSSRVSPRGDSKTNSPTTGDGESLFNKMDFFDRIRSPPSPPPGILDEKRIAERPATHHENLPEVRGGKEKGMRKPPSAVAGGTRDASSPNRAFKPVAKAGSRGDATKGGNAQRSRAPSVAAPGGGQSPATRSRLAVPKKKREDLSSPHTASPSGGHQFRRLPSKGLDGASGSGGASTNNSPSGAAAASGAGISRRASRGTVQTQPSEEKMKHRPAGSSILLSTTRAPRDIVREIQKAFSALHIMFKQQSSLTIRGEAVTSQSRVTLELEITAAGSSGGSESVLRSKKLSGDQAEYKDLCARVLSEMDI</sequence>
<dbReference type="InterPro" id="IPR008271">
    <property type="entry name" value="Ser/Thr_kinase_AS"/>
</dbReference>
<proteinExistence type="predicted"/>
<dbReference type="GO" id="GO:0035556">
    <property type="term" value="P:intracellular signal transduction"/>
    <property type="evidence" value="ECO:0007669"/>
    <property type="project" value="TreeGrafter"/>
</dbReference>
<evidence type="ECO:0000259" key="14">
    <source>
        <dbReference type="PROSITE" id="PS50032"/>
    </source>
</evidence>
<evidence type="ECO:0000313" key="15">
    <source>
        <dbReference type="EMBL" id="CAE0238297.1"/>
    </source>
</evidence>
<dbReference type="PROSITE" id="PS50032">
    <property type="entry name" value="KA1"/>
    <property type="match status" value="1"/>
</dbReference>
<dbReference type="FunFam" id="1.10.510.10:FF:001222">
    <property type="entry name" value="Serine/threonine-protein kinase ppk25"/>
    <property type="match status" value="1"/>
</dbReference>
<dbReference type="AlphaFoldDB" id="A0A7S3CVF7"/>
<dbReference type="Pfam" id="PF00069">
    <property type="entry name" value="Pkinase"/>
    <property type="match status" value="1"/>
</dbReference>
<evidence type="ECO:0000256" key="2">
    <source>
        <dbReference type="ARBA" id="ARBA00012513"/>
    </source>
</evidence>
<evidence type="ECO:0000256" key="12">
    <source>
        <dbReference type="SAM" id="MobiDB-lite"/>
    </source>
</evidence>
<gene>
    <name evidence="15" type="ORF">PBIL07802_LOCUS438</name>
</gene>
<dbReference type="FunFam" id="3.30.200.20:FF:000003">
    <property type="entry name" value="Non-specific serine/threonine protein kinase"/>
    <property type="match status" value="1"/>
</dbReference>
<name>A0A7S3CVF7_9EUKA</name>
<comment type="catalytic activity">
    <reaction evidence="9">
        <text>L-threonyl-[protein] + ATP = O-phospho-L-threonyl-[protein] + ADP + H(+)</text>
        <dbReference type="Rhea" id="RHEA:46608"/>
        <dbReference type="Rhea" id="RHEA-COMP:11060"/>
        <dbReference type="Rhea" id="RHEA-COMP:11605"/>
        <dbReference type="ChEBI" id="CHEBI:15378"/>
        <dbReference type="ChEBI" id="CHEBI:30013"/>
        <dbReference type="ChEBI" id="CHEBI:30616"/>
        <dbReference type="ChEBI" id="CHEBI:61977"/>
        <dbReference type="ChEBI" id="CHEBI:456216"/>
        <dbReference type="EC" id="2.7.11.1"/>
    </reaction>
</comment>
<evidence type="ECO:0000256" key="6">
    <source>
        <dbReference type="ARBA" id="ARBA00022741"/>
    </source>
</evidence>
<dbReference type="PROSITE" id="PS00107">
    <property type="entry name" value="PROTEIN_KINASE_ATP"/>
    <property type="match status" value="1"/>
</dbReference>
<dbReference type="InterPro" id="IPR001772">
    <property type="entry name" value="KA1_dom"/>
</dbReference>
<dbReference type="Gene3D" id="1.10.510.10">
    <property type="entry name" value="Transferase(Phosphotransferase) domain 1"/>
    <property type="match status" value="1"/>
</dbReference>
<dbReference type="PANTHER" id="PTHR24346:SF99">
    <property type="entry name" value="SERINE_THREONINE-PROTEIN KINASE DDB_G0280133-RELATED"/>
    <property type="match status" value="1"/>
</dbReference>
<evidence type="ECO:0000256" key="7">
    <source>
        <dbReference type="ARBA" id="ARBA00022777"/>
    </source>
</evidence>
<feature type="region of interest" description="Disordered" evidence="12">
    <location>
        <begin position="282"/>
        <end position="502"/>
    </location>
</feature>
<feature type="domain" description="Protein kinase" evidence="13">
    <location>
        <begin position="19"/>
        <end position="271"/>
    </location>
</feature>
<keyword evidence="6 11" id="KW-0547">Nucleotide-binding</keyword>
<dbReference type="PANTHER" id="PTHR24346">
    <property type="entry name" value="MAP/MICROTUBULE AFFINITY-REGULATING KINASE"/>
    <property type="match status" value="1"/>
</dbReference>
<protein>
    <recommendedName>
        <fullName evidence="2">non-specific serine/threonine protein kinase</fullName>
        <ecNumber evidence="2">2.7.11.1</ecNumber>
    </recommendedName>
</protein>
<keyword evidence="5" id="KW-0808">Transferase</keyword>
<organism evidence="15">
    <name type="scientific">Palpitomonas bilix</name>
    <dbReference type="NCBI Taxonomy" id="652834"/>
    <lineage>
        <taxon>Eukaryota</taxon>
        <taxon>Eukaryota incertae sedis</taxon>
    </lineage>
</organism>
<dbReference type="InterPro" id="IPR011009">
    <property type="entry name" value="Kinase-like_dom_sf"/>
</dbReference>
<evidence type="ECO:0000256" key="3">
    <source>
        <dbReference type="ARBA" id="ARBA00022490"/>
    </source>
</evidence>
<evidence type="ECO:0000256" key="9">
    <source>
        <dbReference type="ARBA" id="ARBA00047899"/>
    </source>
</evidence>
<evidence type="ECO:0000256" key="1">
    <source>
        <dbReference type="ARBA" id="ARBA00004496"/>
    </source>
</evidence>
<dbReference type="InterPro" id="IPR028375">
    <property type="entry name" value="KA1/Ssp2_C"/>
</dbReference>
<keyword evidence="4" id="KW-0723">Serine/threonine-protein kinase</keyword>
<evidence type="ECO:0000256" key="8">
    <source>
        <dbReference type="ARBA" id="ARBA00022840"/>
    </source>
</evidence>
<dbReference type="Gene3D" id="3.30.310.80">
    <property type="entry name" value="Kinase associated domain 1, KA1"/>
    <property type="match status" value="1"/>
</dbReference>
<dbReference type="EMBL" id="HBIB01000662">
    <property type="protein sequence ID" value="CAE0238297.1"/>
    <property type="molecule type" value="Transcribed_RNA"/>
</dbReference>